<evidence type="ECO:0000313" key="2">
    <source>
        <dbReference type="EMBL" id="AIB38802.1"/>
    </source>
</evidence>
<organism evidence="2 3">
    <name type="scientific">Pseudomonas simiae</name>
    <dbReference type="NCBI Taxonomy" id="321846"/>
    <lineage>
        <taxon>Bacteria</taxon>
        <taxon>Pseudomonadati</taxon>
        <taxon>Pseudomonadota</taxon>
        <taxon>Gammaproteobacteria</taxon>
        <taxon>Pseudomonadales</taxon>
        <taxon>Pseudomonadaceae</taxon>
        <taxon>Pseudomonas</taxon>
    </lineage>
</organism>
<feature type="signal peptide" evidence="1">
    <location>
        <begin position="1"/>
        <end position="21"/>
    </location>
</feature>
<name>A0A1N7U9P2_9PSED</name>
<evidence type="ECO:0000256" key="1">
    <source>
        <dbReference type="SAM" id="SignalP"/>
    </source>
</evidence>
<evidence type="ECO:0000313" key="3">
    <source>
        <dbReference type="Proteomes" id="UP000027308"/>
    </source>
</evidence>
<dbReference type="EMBL" id="CP007637">
    <property type="protein sequence ID" value="AIB38802.1"/>
    <property type="molecule type" value="Genomic_DNA"/>
</dbReference>
<gene>
    <name evidence="2" type="ORF">PS417_25130</name>
</gene>
<sequence>MKAKFGVLLFGMALLSTPVLADQATYDAIAAVGLPLSDEHGQALIAAEGAHLVEAVGSVQAAYPDSIVEVTAAAAGAAPSNAAAYAAQAIMWAPHHADAIKTATVAAAPDYADVIHAIVAQDPQLTGVTASSAASAIWQRQSIPSSGGGGGTASRN</sequence>
<dbReference type="RefSeq" id="WP_038453931.1">
    <property type="nucleotide sequence ID" value="NZ_CP007637.1"/>
</dbReference>
<protein>
    <submittedName>
        <fullName evidence="2">Uncharacterized protein</fullName>
    </submittedName>
</protein>
<dbReference type="AlphaFoldDB" id="A0A1N7U9P2"/>
<keyword evidence="1" id="KW-0732">Signal</keyword>
<reference evidence="2 3" key="1">
    <citation type="submission" date="2014-05" db="EMBL/GenBank/DDBJ databases">
        <title>Pseudomonas simiae WCS417.</title>
        <authorList>
            <person name="Berendsen R.L."/>
        </authorList>
    </citation>
    <scope>NUCLEOTIDE SEQUENCE [LARGE SCALE GENOMIC DNA]</scope>
    <source>
        <strain evidence="2 3">WCS417</strain>
    </source>
</reference>
<accession>A0A1N7U9P2</accession>
<dbReference type="Proteomes" id="UP000027308">
    <property type="component" value="Chromosome"/>
</dbReference>
<dbReference type="eggNOG" id="ENOG5033KSQ">
    <property type="taxonomic scope" value="Bacteria"/>
</dbReference>
<proteinExistence type="predicted"/>
<feature type="chain" id="PRO_5009944715" evidence="1">
    <location>
        <begin position="22"/>
        <end position="156"/>
    </location>
</feature>